<evidence type="ECO:0000256" key="4">
    <source>
        <dbReference type="PIRNR" id="PIRNR001213"/>
    </source>
</evidence>
<protein>
    <recommendedName>
        <fullName evidence="4">Proteasome subunit beta</fullName>
    </recommendedName>
</protein>
<dbReference type="OrthoDB" id="10248542at2759"/>
<keyword evidence="1 4" id="KW-0963">Cytoplasm</keyword>
<dbReference type="Pfam" id="PF00227">
    <property type="entry name" value="Proteasome"/>
    <property type="match status" value="1"/>
</dbReference>
<dbReference type="GO" id="GO:0043161">
    <property type="term" value="P:proteasome-mediated ubiquitin-dependent protein catabolic process"/>
    <property type="evidence" value="ECO:0007669"/>
    <property type="project" value="UniProtKB-ARBA"/>
</dbReference>
<reference evidence="6" key="1">
    <citation type="submission" date="2016-02" db="EMBL/GenBank/DDBJ databases">
        <title>Comparative genomics of biotechnologically important yeasts.</title>
        <authorList>
            <consortium name="DOE Joint Genome Institute"/>
            <person name="Riley R."/>
            <person name="Haridas S."/>
            <person name="Wolfe K.H."/>
            <person name="Lopes M.R."/>
            <person name="Hittinger C.T."/>
            <person name="Goker M."/>
            <person name="Salamov A."/>
            <person name="Wisecaver J."/>
            <person name="Long T.M."/>
            <person name="Aerts A.L."/>
            <person name="Barry K."/>
            <person name="Choi C."/>
            <person name="Clum A."/>
            <person name="Coughlan A.Y."/>
            <person name="Deshpande S."/>
            <person name="Douglass A.P."/>
            <person name="Hanson S.J."/>
            <person name="Klenk H.-P."/>
            <person name="Labutti K."/>
            <person name="Lapidus A."/>
            <person name="Lindquist E."/>
            <person name="Lipzen A."/>
            <person name="Meier-Kolthoff J.P."/>
            <person name="Ohm R.A."/>
            <person name="Otillar R.P."/>
            <person name="Pangilinan J."/>
            <person name="Peng Y."/>
            <person name="Rokas A."/>
            <person name="Rosa C.A."/>
            <person name="Scheuner C."/>
            <person name="Sibirny A.A."/>
            <person name="Slot J.C."/>
            <person name="Stielow J.B."/>
            <person name="Sun H."/>
            <person name="Kurtzman C.P."/>
            <person name="Blackwell M."/>
            <person name="Jeffries T.W."/>
            <person name="Grigoriev I.V."/>
        </authorList>
    </citation>
    <scope>NUCLEOTIDE SEQUENCE [LARGE SCALE GENOMIC DNA]</scope>
    <source>
        <strain evidence="6">NRRL Y-17796</strain>
    </source>
</reference>
<dbReference type="InterPro" id="IPR001353">
    <property type="entry name" value="Proteasome_sua/b"/>
</dbReference>
<name>A0A1E4TK31_9ASCO</name>
<dbReference type="InterPro" id="IPR029055">
    <property type="entry name" value="Ntn_hydrolases_N"/>
</dbReference>
<dbReference type="InterPro" id="IPR016295">
    <property type="entry name" value="Proteasome_beta4"/>
</dbReference>
<keyword evidence="3 4" id="KW-0539">Nucleus</keyword>
<gene>
    <name evidence="5" type="ORF">CANCADRAFT_82607</name>
</gene>
<dbReference type="GO" id="GO:0010499">
    <property type="term" value="P:proteasomal ubiquitin-independent protein catabolic process"/>
    <property type="evidence" value="ECO:0007669"/>
    <property type="project" value="UniProtKB-ARBA"/>
</dbReference>
<evidence type="ECO:0000313" key="6">
    <source>
        <dbReference type="Proteomes" id="UP000095023"/>
    </source>
</evidence>
<comment type="similarity">
    <text evidence="4">Belongs to the peptidase T1B family.</text>
</comment>
<dbReference type="FunFam" id="3.60.20.10:FF:000014">
    <property type="entry name" value="Proteasome subunit beta type-7"/>
    <property type="match status" value="1"/>
</dbReference>
<proteinExistence type="inferred from homology"/>
<dbReference type="PIRSF" id="PIRSF001213">
    <property type="entry name" value="Psome_endopept_beta"/>
    <property type="match status" value="1"/>
</dbReference>
<dbReference type="GO" id="GO:0005737">
    <property type="term" value="C:cytoplasm"/>
    <property type="evidence" value="ECO:0007669"/>
    <property type="project" value="UniProtKB-SubCell"/>
</dbReference>
<organism evidence="5 6">
    <name type="scientific">Tortispora caseinolytica NRRL Y-17796</name>
    <dbReference type="NCBI Taxonomy" id="767744"/>
    <lineage>
        <taxon>Eukaryota</taxon>
        <taxon>Fungi</taxon>
        <taxon>Dikarya</taxon>
        <taxon>Ascomycota</taxon>
        <taxon>Saccharomycotina</taxon>
        <taxon>Trigonopsidomycetes</taxon>
        <taxon>Trigonopsidales</taxon>
        <taxon>Trigonopsidaceae</taxon>
        <taxon>Tortispora</taxon>
    </lineage>
</organism>
<evidence type="ECO:0000313" key="5">
    <source>
        <dbReference type="EMBL" id="ODV92134.1"/>
    </source>
</evidence>
<comment type="subcellular location">
    <subcellularLocation>
        <location evidence="4">Cytoplasm</location>
    </subcellularLocation>
    <subcellularLocation>
        <location evidence="4">Nucleus</location>
    </subcellularLocation>
</comment>
<evidence type="ECO:0000256" key="1">
    <source>
        <dbReference type="ARBA" id="ARBA00022490"/>
    </source>
</evidence>
<keyword evidence="2 4" id="KW-0647">Proteasome</keyword>
<keyword evidence="6" id="KW-1185">Reference proteome</keyword>
<accession>A0A1E4TK31</accession>
<dbReference type="PANTHER" id="PTHR32194">
    <property type="entry name" value="METALLOPROTEASE TLDD"/>
    <property type="match status" value="1"/>
</dbReference>
<evidence type="ECO:0000256" key="2">
    <source>
        <dbReference type="ARBA" id="ARBA00022942"/>
    </source>
</evidence>
<dbReference type="Proteomes" id="UP000095023">
    <property type="component" value="Unassembled WGS sequence"/>
</dbReference>
<dbReference type="CDD" id="cd03760">
    <property type="entry name" value="proteasome_beta_type_4"/>
    <property type="match status" value="1"/>
</dbReference>
<dbReference type="PANTHER" id="PTHR32194:SF6">
    <property type="entry name" value="PROTEASOME SUBUNIT BETA"/>
    <property type="match status" value="1"/>
</dbReference>
<dbReference type="EMBL" id="KV453841">
    <property type="protein sequence ID" value="ODV92134.1"/>
    <property type="molecule type" value="Genomic_DNA"/>
</dbReference>
<dbReference type="SUPFAM" id="SSF56235">
    <property type="entry name" value="N-terminal nucleophile aminohydrolases (Ntn hydrolases)"/>
    <property type="match status" value="1"/>
</dbReference>
<dbReference type="AlphaFoldDB" id="A0A1E4TK31"/>
<comment type="function">
    <text evidence="4">Non-catalytic component of the proteasome.</text>
</comment>
<sequence>MELGPHNWGRPRDDVYGSYNAAAGGCKMNTQSPIMTGTSVIATKFKGGIVMAADNLASYGSLARFRDQERIVKVGERTVVGISGDISDLQYVERLLDQLVVDTSYDCEGTEIANLEPANVYEHLAYVLYGRRNKMNPLWVACVVGGVDSKGECFLGQVDLLGVKYKSPSIATGFGAHMAVPLLRRLIPDEDRFEEIDEKSAVDAIDECMKVLVYRDARALDKYTRVVVTSEGVKITKGVQCEKMNWEFAETIKGYGY</sequence>
<dbReference type="Gene3D" id="3.60.20.10">
    <property type="entry name" value="Glutamine Phosphoribosylpyrophosphate, subunit 1, domain 1"/>
    <property type="match status" value="1"/>
</dbReference>
<dbReference type="GO" id="GO:0019774">
    <property type="term" value="C:proteasome core complex, beta-subunit complex"/>
    <property type="evidence" value="ECO:0007669"/>
    <property type="project" value="UniProtKB-UniRule"/>
</dbReference>
<dbReference type="GO" id="GO:0005634">
    <property type="term" value="C:nucleus"/>
    <property type="evidence" value="ECO:0007669"/>
    <property type="project" value="UniProtKB-SubCell"/>
</dbReference>
<dbReference type="InterPro" id="IPR023333">
    <property type="entry name" value="Proteasome_suB-type"/>
</dbReference>
<evidence type="ECO:0000256" key="3">
    <source>
        <dbReference type="ARBA" id="ARBA00023242"/>
    </source>
</evidence>